<evidence type="ECO:0000313" key="2">
    <source>
        <dbReference type="Proteomes" id="UP001055879"/>
    </source>
</evidence>
<gene>
    <name evidence="1" type="ORF">L6452_02707</name>
</gene>
<evidence type="ECO:0000313" key="1">
    <source>
        <dbReference type="EMBL" id="KAI3771542.1"/>
    </source>
</evidence>
<organism evidence="1 2">
    <name type="scientific">Arctium lappa</name>
    <name type="common">Greater burdock</name>
    <name type="synonym">Lappa major</name>
    <dbReference type="NCBI Taxonomy" id="4217"/>
    <lineage>
        <taxon>Eukaryota</taxon>
        <taxon>Viridiplantae</taxon>
        <taxon>Streptophyta</taxon>
        <taxon>Embryophyta</taxon>
        <taxon>Tracheophyta</taxon>
        <taxon>Spermatophyta</taxon>
        <taxon>Magnoliopsida</taxon>
        <taxon>eudicotyledons</taxon>
        <taxon>Gunneridae</taxon>
        <taxon>Pentapetalae</taxon>
        <taxon>asterids</taxon>
        <taxon>campanulids</taxon>
        <taxon>Asterales</taxon>
        <taxon>Asteraceae</taxon>
        <taxon>Carduoideae</taxon>
        <taxon>Cardueae</taxon>
        <taxon>Arctiinae</taxon>
        <taxon>Arctium</taxon>
    </lineage>
</organism>
<comment type="caution">
    <text evidence="1">The sequence shown here is derived from an EMBL/GenBank/DDBJ whole genome shotgun (WGS) entry which is preliminary data.</text>
</comment>
<proteinExistence type="predicted"/>
<sequence>MNTTLWSKREGRRKEKKERALTASGKHSSESNTYCCTFFGSASNCFAFLTESGSSRALHRVNPSPPIPPATKNF</sequence>
<reference evidence="1 2" key="2">
    <citation type="journal article" date="2022" name="Mol. Ecol. Resour.">
        <title>The genomes of chicory, endive, great burdock and yacon provide insights into Asteraceae paleo-polyploidization history and plant inulin production.</title>
        <authorList>
            <person name="Fan W."/>
            <person name="Wang S."/>
            <person name="Wang H."/>
            <person name="Wang A."/>
            <person name="Jiang F."/>
            <person name="Liu H."/>
            <person name="Zhao H."/>
            <person name="Xu D."/>
            <person name="Zhang Y."/>
        </authorList>
    </citation>
    <scope>NUCLEOTIDE SEQUENCE [LARGE SCALE GENOMIC DNA]</scope>
    <source>
        <strain evidence="2">cv. Niubang</strain>
    </source>
</reference>
<reference evidence="2" key="1">
    <citation type="journal article" date="2022" name="Mol. Ecol. Resour.">
        <title>The genomes of chicory, endive, great burdock and yacon provide insights into Asteraceae palaeo-polyploidization history and plant inulin production.</title>
        <authorList>
            <person name="Fan W."/>
            <person name="Wang S."/>
            <person name="Wang H."/>
            <person name="Wang A."/>
            <person name="Jiang F."/>
            <person name="Liu H."/>
            <person name="Zhao H."/>
            <person name="Xu D."/>
            <person name="Zhang Y."/>
        </authorList>
    </citation>
    <scope>NUCLEOTIDE SEQUENCE [LARGE SCALE GENOMIC DNA]</scope>
    <source>
        <strain evidence="2">cv. Niubang</strain>
    </source>
</reference>
<keyword evidence="2" id="KW-1185">Reference proteome</keyword>
<dbReference type="EMBL" id="CM042047">
    <property type="protein sequence ID" value="KAI3771542.1"/>
    <property type="molecule type" value="Genomic_DNA"/>
</dbReference>
<dbReference type="Proteomes" id="UP001055879">
    <property type="component" value="Linkage Group LG01"/>
</dbReference>
<name>A0ACB9FK54_ARCLA</name>
<accession>A0ACB9FK54</accession>
<protein>
    <submittedName>
        <fullName evidence="1">Uncharacterized protein</fullName>
    </submittedName>
</protein>